<dbReference type="Gramene" id="CDF39431">
    <property type="protein sequence ID" value="CDF39431"/>
    <property type="gene ID" value="CHC_T00006580001"/>
</dbReference>
<keyword evidence="1" id="KW-0472">Membrane</keyword>
<dbReference type="RefSeq" id="XP_005719342.1">
    <property type="nucleotide sequence ID" value="XM_005719285.1"/>
</dbReference>
<dbReference type="KEGG" id="ccp:CHC_T00006580001"/>
<sequence>MDTEGIRIRTSGLRSAVKDTVRDIASSVDPPQPASQTQDRAFNLAQVHDTVSPLFVALATIVGAVEPILDRVSDLVQTVWKALEPYHPEDLFVALYGFLLVFFGGVYMTLVASFEAAHIFGWANIKMAVRALYYEWGKARAAFERDNKVDANRDGIADVETCPSP</sequence>
<dbReference type="AlphaFoldDB" id="R7QPM1"/>
<keyword evidence="1" id="KW-0812">Transmembrane</keyword>
<protein>
    <submittedName>
        <fullName evidence="2">Uncharacterized protein</fullName>
    </submittedName>
</protein>
<dbReference type="PhylomeDB" id="R7QPM1"/>
<accession>R7QPM1</accession>
<dbReference type="EMBL" id="HG002031">
    <property type="protein sequence ID" value="CDF39431.1"/>
    <property type="molecule type" value="Genomic_DNA"/>
</dbReference>
<evidence type="ECO:0000256" key="1">
    <source>
        <dbReference type="SAM" id="Phobius"/>
    </source>
</evidence>
<organism evidence="2 3">
    <name type="scientific">Chondrus crispus</name>
    <name type="common">Carrageen Irish moss</name>
    <name type="synonym">Polymorpha crispa</name>
    <dbReference type="NCBI Taxonomy" id="2769"/>
    <lineage>
        <taxon>Eukaryota</taxon>
        <taxon>Rhodophyta</taxon>
        <taxon>Florideophyceae</taxon>
        <taxon>Rhodymeniophycidae</taxon>
        <taxon>Gigartinales</taxon>
        <taxon>Gigartinaceae</taxon>
        <taxon>Chondrus</taxon>
    </lineage>
</organism>
<dbReference type="OrthoDB" id="427138at2759"/>
<dbReference type="Proteomes" id="UP000012073">
    <property type="component" value="Unassembled WGS sequence"/>
</dbReference>
<proteinExistence type="predicted"/>
<feature type="transmembrane region" description="Helical" evidence="1">
    <location>
        <begin position="93"/>
        <end position="117"/>
    </location>
</feature>
<keyword evidence="3" id="KW-1185">Reference proteome</keyword>
<evidence type="ECO:0000313" key="2">
    <source>
        <dbReference type="EMBL" id="CDF39431.1"/>
    </source>
</evidence>
<evidence type="ECO:0000313" key="3">
    <source>
        <dbReference type="Proteomes" id="UP000012073"/>
    </source>
</evidence>
<name>R7QPM1_CHOCR</name>
<gene>
    <name evidence="2" type="ORF">CHC_T00006580001</name>
</gene>
<reference evidence="3" key="1">
    <citation type="journal article" date="2013" name="Proc. Natl. Acad. Sci. U.S.A.">
        <title>Genome structure and metabolic features in the red seaweed Chondrus crispus shed light on evolution of the Archaeplastida.</title>
        <authorList>
            <person name="Collen J."/>
            <person name="Porcel B."/>
            <person name="Carre W."/>
            <person name="Ball S.G."/>
            <person name="Chaparro C."/>
            <person name="Tonon T."/>
            <person name="Barbeyron T."/>
            <person name="Michel G."/>
            <person name="Noel B."/>
            <person name="Valentin K."/>
            <person name="Elias M."/>
            <person name="Artiguenave F."/>
            <person name="Arun A."/>
            <person name="Aury J.M."/>
            <person name="Barbosa-Neto J.F."/>
            <person name="Bothwell J.H."/>
            <person name="Bouget F.Y."/>
            <person name="Brillet L."/>
            <person name="Cabello-Hurtado F."/>
            <person name="Capella-Gutierrez S."/>
            <person name="Charrier B."/>
            <person name="Cladiere L."/>
            <person name="Cock J.M."/>
            <person name="Coelho S.M."/>
            <person name="Colleoni C."/>
            <person name="Czjzek M."/>
            <person name="Da Silva C."/>
            <person name="Delage L."/>
            <person name="Denoeud F."/>
            <person name="Deschamps P."/>
            <person name="Dittami S.M."/>
            <person name="Gabaldon T."/>
            <person name="Gachon C.M."/>
            <person name="Groisillier A."/>
            <person name="Herve C."/>
            <person name="Jabbari K."/>
            <person name="Katinka M."/>
            <person name="Kloareg B."/>
            <person name="Kowalczyk N."/>
            <person name="Labadie K."/>
            <person name="Leblanc C."/>
            <person name="Lopez P.J."/>
            <person name="McLachlan D.H."/>
            <person name="Meslet-Cladiere L."/>
            <person name="Moustafa A."/>
            <person name="Nehr Z."/>
            <person name="Nyvall Collen P."/>
            <person name="Panaud O."/>
            <person name="Partensky F."/>
            <person name="Poulain J."/>
            <person name="Rensing S.A."/>
            <person name="Rousvoal S."/>
            <person name="Samson G."/>
            <person name="Symeonidi A."/>
            <person name="Weissenbach J."/>
            <person name="Zambounis A."/>
            <person name="Wincker P."/>
            <person name="Boyen C."/>
        </authorList>
    </citation>
    <scope>NUCLEOTIDE SEQUENCE [LARGE SCALE GENOMIC DNA]</scope>
    <source>
        <strain evidence="3">cv. Stackhouse</strain>
    </source>
</reference>
<keyword evidence="1" id="KW-1133">Transmembrane helix</keyword>
<dbReference type="GeneID" id="17327057"/>